<feature type="compositionally biased region" description="Basic and acidic residues" evidence="1">
    <location>
        <begin position="143"/>
        <end position="152"/>
    </location>
</feature>
<dbReference type="AlphaFoldDB" id="A0A2U2HMN2"/>
<comment type="caution">
    <text evidence="4">The sequence shown here is derived from an EMBL/GenBank/DDBJ whole genome shotgun (WGS) entry which is preliminary data.</text>
</comment>
<evidence type="ECO:0000256" key="2">
    <source>
        <dbReference type="SAM" id="SignalP"/>
    </source>
</evidence>
<accession>A0A2U2HMN2</accession>
<feature type="domain" description="DUF4124" evidence="3">
    <location>
        <begin position="14"/>
        <end position="93"/>
    </location>
</feature>
<evidence type="ECO:0000313" key="4">
    <source>
        <dbReference type="EMBL" id="PWF48675.1"/>
    </source>
</evidence>
<feature type="compositionally biased region" description="Basic and acidic residues" evidence="1">
    <location>
        <begin position="122"/>
        <end position="135"/>
    </location>
</feature>
<dbReference type="OrthoDB" id="9181422at2"/>
<name>A0A2U2HMN2_9BURK</name>
<keyword evidence="2" id="KW-0732">Signal</keyword>
<keyword evidence="5" id="KW-1185">Reference proteome</keyword>
<proteinExistence type="predicted"/>
<reference evidence="4 5" key="1">
    <citation type="submission" date="2018-04" db="EMBL/GenBank/DDBJ databases">
        <title>Massilia violaceinigra sp. nov., a novel purple-pigmented bacterium isolated from Tianshan glacier, Xinjiang, China.</title>
        <authorList>
            <person name="Wang H."/>
        </authorList>
    </citation>
    <scope>NUCLEOTIDE SEQUENCE [LARGE SCALE GENOMIC DNA]</scope>
    <source>
        <strain evidence="4 5">B448-2</strain>
    </source>
</reference>
<sequence length="183" mass="19532">MKPLNTTLPRLLAAAALLACAGLAQAQYMWIDEKGNKQLSDQPPPASIPLKNILKAPRGMTQYKYVPAPVAADAPASMQADGADAAPAAPAAAAKGPPTLAERNADFRKRAAEKALAETKAKEEATAQKAKKDNCENAQNYKRSLDSGERIGETNASGERGFMSDEKRIVEQQRAKEIIDACK</sequence>
<evidence type="ECO:0000256" key="1">
    <source>
        <dbReference type="SAM" id="MobiDB-lite"/>
    </source>
</evidence>
<organism evidence="4 5">
    <name type="scientific">Massilia glaciei</name>
    <dbReference type="NCBI Taxonomy" id="1524097"/>
    <lineage>
        <taxon>Bacteria</taxon>
        <taxon>Pseudomonadati</taxon>
        <taxon>Pseudomonadota</taxon>
        <taxon>Betaproteobacteria</taxon>
        <taxon>Burkholderiales</taxon>
        <taxon>Oxalobacteraceae</taxon>
        <taxon>Telluria group</taxon>
        <taxon>Massilia</taxon>
    </lineage>
</organism>
<evidence type="ECO:0000259" key="3">
    <source>
        <dbReference type="Pfam" id="PF13511"/>
    </source>
</evidence>
<dbReference type="Pfam" id="PF13511">
    <property type="entry name" value="DUF4124"/>
    <property type="match status" value="1"/>
</dbReference>
<feature type="region of interest" description="Disordered" evidence="1">
    <location>
        <begin position="122"/>
        <end position="170"/>
    </location>
</feature>
<dbReference type="EMBL" id="PXWF02000162">
    <property type="protein sequence ID" value="PWF48675.1"/>
    <property type="molecule type" value="Genomic_DNA"/>
</dbReference>
<dbReference type="Proteomes" id="UP000241421">
    <property type="component" value="Unassembled WGS sequence"/>
</dbReference>
<evidence type="ECO:0000313" key="5">
    <source>
        <dbReference type="Proteomes" id="UP000241421"/>
    </source>
</evidence>
<dbReference type="InterPro" id="IPR025392">
    <property type="entry name" value="DUF4124"/>
</dbReference>
<feature type="signal peptide" evidence="2">
    <location>
        <begin position="1"/>
        <end position="26"/>
    </location>
</feature>
<feature type="region of interest" description="Disordered" evidence="1">
    <location>
        <begin position="80"/>
        <end position="105"/>
    </location>
</feature>
<protein>
    <submittedName>
        <fullName evidence="4">DUF4124 domain-containing protein</fullName>
    </submittedName>
</protein>
<gene>
    <name evidence="4" type="ORF">C7C56_010635</name>
</gene>
<feature type="chain" id="PRO_5015713353" evidence="2">
    <location>
        <begin position="27"/>
        <end position="183"/>
    </location>
</feature>
<feature type="compositionally biased region" description="Low complexity" evidence="1">
    <location>
        <begin position="80"/>
        <end position="101"/>
    </location>
</feature>